<evidence type="ECO:0008006" key="4">
    <source>
        <dbReference type="Google" id="ProtNLM"/>
    </source>
</evidence>
<protein>
    <recommendedName>
        <fullName evidence="4">Outer membrane protein beta-barrel domain-containing protein</fullName>
    </recommendedName>
</protein>
<gene>
    <name evidence="2" type="ORF">BLX24_19970</name>
</gene>
<name>A0A1S2VFL6_9BACT</name>
<evidence type="ECO:0000313" key="2">
    <source>
        <dbReference type="EMBL" id="OIN57504.1"/>
    </source>
</evidence>
<evidence type="ECO:0000313" key="3">
    <source>
        <dbReference type="Proteomes" id="UP000181790"/>
    </source>
</evidence>
<reference evidence="2 3" key="1">
    <citation type="submission" date="2016-10" db="EMBL/GenBank/DDBJ databases">
        <title>Arsenicibacter rosenii gen. nov., sp. nov., an efficient arsenic-methylating bacterium isolated from an arsenic-contaminated paddy soil.</title>
        <authorList>
            <person name="Huang K."/>
        </authorList>
    </citation>
    <scope>NUCLEOTIDE SEQUENCE [LARGE SCALE GENOMIC DNA]</scope>
    <source>
        <strain evidence="2 3">SM-1</strain>
    </source>
</reference>
<feature type="chain" id="PRO_5013249780" description="Outer membrane protein beta-barrel domain-containing protein" evidence="1">
    <location>
        <begin position="21"/>
        <end position="248"/>
    </location>
</feature>
<feature type="signal peptide" evidence="1">
    <location>
        <begin position="1"/>
        <end position="20"/>
    </location>
</feature>
<dbReference type="OrthoDB" id="652299at2"/>
<sequence>MSRLFYITWGLCAFPFLTMAQQSTPPAALPANVTQSVDLSFATKGNFTTTALSVSRLHGVGRHKRFRIGYGLRFTSAFGKNTTYRTAPARLTSGKHSIFALFSEDLVQNIDTLKFPVTQINSFNISIHLEYALTRKVAAGFNIDGIGFSFGSDRSSTFTSKGTGRSALTGSTQQARPTAFNLLLISDSDIGSLNSEAYVRYQVAPKLSLRAGLNFQFNEYQTRKKLIFDNDRYRTKNLMPMLAIAYHF</sequence>
<keyword evidence="3" id="KW-1185">Reference proteome</keyword>
<organism evidence="2 3">
    <name type="scientific">Arsenicibacter rosenii</name>
    <dbReference type="NCBI Taxonomy" id="1750698"/>
    <lineage>
        <taxon>Bacteria</taxon>
        <taxon>Pseudomonadati</taxon>
        <taxon>Bacteroidota</taxon>
        <taxon>Cytophagia</taxon>
        <taxon>Cytophagales</taxon>
        <taxon>Spirosomataceae</taxon>
        <taxon>Arsenicibacter</taxon>
    </lineage>
</organism>
<accession>A0A1S2VFL6</accession>
<proteinExistence type="predicted"/>
<evidence type="ECO:0000256" key="1">
    <source>
        <dbReference type="SAM" id="SignalP"/>
    </source>
</evidence>
<dbReference type="EMBL" id="MORL01000012">
    <property type="protein sequence ID" value="OIN57504.1"/>
    <property type="molecule type" value="Genomic_DNA"/>
</dbReference>
<dbReference type="RefSeq" id="WP_143092727.1">
    <property type="nucleotide sequence ID" value="NZ_MORL01000012.1"/>
</dbReference>
<dbReference type="AlphaFoldDB" id="A0A1S2VFL6"/>
<dbReference type="Proteomes" id="UP000181790">
    <property type="component" value="Unassembled WGS sequence"/>
</dbReference>
<keyword evidence="1" id="KW-0732">Signal</keyword>
<comment type="caution">
    <text evidence="2">The sequence shown here is derived from an EMBL/GenBank/DDBJ whole genome shotgun (WGS) entry which is preliminary data.</text>
</comment>